<evidence type="ECO:0000313" key="2">
    <source>
        <dbReference type="Proteomes" id="UP000500857"/>
    </source>
</evidence>
<accession>A0A6H1TV13</accession>
<dbReference type="KEGG" id="oxy:HCG48_07445"/>
<sequence length="102" mass="11756">MGVFMSDRRIRSTEISGLKGRERQAFLPPIPAASDPAGYASSSLVFDSRLGDRQTEMRLKKLASQILQDPILMQELGDRVWEMMVEELRRDRERRGEYGRRG</sequence>
<keyword evidence="2" id="KW-1185">Reference proteome</keyword>
<dbReference type="Proteomes" id="UP000500857">
    <property type="component" value="Chromosome"/>
</dbReference>
<evidence type="ECO:0000313" key="1">
    <source>
        <dbReference type="EMBL" id="QIZ70432.1"/>
    </source>
</evidence>
<gene>
    <name evidence="1" type="ORF">HCG48_07445</name>
</gene>
<protein>
    <submittedName>
        <fullName evidence="1">Uncharacterized protein</fullName>
    </submittedName>
</protein>
<dbReference type="RefSeq" id="WP_168568587.1">
    <property type="nucleotide sequence ID" value="NZ_CP051167.1"/>
</dbReference>
<proteinExistence type="predicted"/>
<dbReference type="EMBL" id="CP051167">
    <property type="protein sequence ID" value="QIZ70432.1"/>
    <property type="molecule type" value="Genomic_DNA"/>
</dbReference>
<name>A0A6H1TV13_9CYAN</name>
<organism evidence="1 2">
    <name type="scientific">Oxynema aestuarii AP17</name>
    <dbReference type="NCBI Taxonomy" id="2064643"/>
    <lineage>
        <taxon>Bacteria</taxon>
        <taxon>Bacillati</taxon>
        <taxon>Cyanobacteriota</taxon>
        <taxon>Cyanophyceae</taxon>
        <taxon>Oscillatoriophycideae</taxon>
        <taxon>Oscillatoriales</taxon>
        <taxon>Oscillatoriaceae</taxon>
        <taxon>Oxynema</taxon>
        <taxon>Oxynema aestuarii</taxon>
    </lineage>
</organism>
<reference evidence="1 2" key="1">
    <citation type="submission" date="2020-04" db="EMBL/GenBank/DDBJ databases">
        <authorList>
            <person name="Basu S."/>
            <person name="Maruthanayagam V."/>
            <person name="Chakraborty S."/>
            <person name="Pramanik A."/>
            <person name="Mukherjee J."/>
            <person name="Brink B."/>
        </authorList>
    </citation>
    <scope>NUCLEOTIDE SEQUENCE [LARGE SCALE GENOMIC DNA]</scope>
    <source>
        <strain evidence="1 2">AP17</strain>
    </source>
</reference>
<dbReference type="AlphaFoldDB" id="A0A6H1TV13"/>